<dbReference type="EMBL" id="FNQC01000005">
    <property type="protein sequence ID" value="SDZ08811.1"/>
    <property type="molecule type" value="Genomic_DNA"/>
</dbReference>
<protein>
    <submittedName>
        <fullName evidence="1">Uncharacterized protein</fullName>
    </submittedName>
</protein>
<gene>
    <name evidence="1" type="ORF">SAMN05444412_105244</name>
</gene>
<keyword evidence="2" id="KW-1185">Reference proteome</keyword>
<name>A0A1H3Q6K2_9BACT</name>
<proteinExistence type="predicted"/>
<evidence type="ECO:0000313" key="2">
    <source>
        <dbReference type="Proteomes" id="UP000199663"/>
    </source>
</evidence>
<sequence>MERSAMIDKVIIYLSKTILIPILLDNKNWLNPAHLKNK</sequence>
<dbReference type="Proteomes" id="UP000199663">
    <property type="component" value="Unassembled WGS sequence"/>
</dbReference>
<evidence type="ECO:0000313" key="1">
    <source>
        <dbReference type="EMBL" id="SDZ08811.1"/>
    </source>
</evidence>
<comment type="caution">
    <text evidence="1">The sequence shown here is derived from an EMBL/GenBank/DDBJ whole genome shotgun (WGS) entry which is preliminary data.</text>
</comment>
<reference evidence="1 2" key="1">
    <citation type="submission" date="2016-10" db="EMBL/GenBank/DDBJ databases">
        <authorList>
            <person name="Varghese N."/>
            <person name="Submissions S."/>
        </authorList>
    </citation>
    <scope>NUCLEOTIDE SEQUENCE [LARGE SCALE GENOMIC DNA]</scope>
    <source>
        <strain evidence="1 2">DSM 17997</strain>
    </source>
</reference>
<accession>A0A1H3Q6K2</accession>
<organism evidence="1 2">
    <name type="scientific">Rhodonellum ikkaensis</name>
    <dbReference type="NCBI Taxonomy" id="336829"/>
    <lineage>
        <taxon>Bacteria</taxon>
        <taxon>Pseudomonadati</taxon>
        <taxon>Bacteroidota</taxon>
        <taxon>Cytophagia</taxon>
        <taxon>Cytophagales</taxon>
        <taxon>Cytophagaceae</taxon>
        <taxon>Rhodonellum</taxon>
    </lineage>
</organism>